<proteinExistence type="predicted"/>
<dbReference type="AlphaFoldDB" id="A0A5B8XZI8"/>
<protein>
    <submittedName>
        <fullName evidence="1">Uncharacterized protein</fullName>
    </submittedName>
</protein>
<name>A0A5B8XZI8_9DELT</name>
<dbReference type="EMBL" id="CP042467">
    <property type="protein sequence ID" value="QED29473.1"/>
    <property type="molecule type" value="Genomic_DNA"/>
</dbReference>
<accession>A0A5B8XZI8</accession>
<keyword evidence="2" id="KW-1185">Reference proteome</keyword>
<dbReference type="RefSeq" id="WP_146962706.1">
    <property type="nucleotide sequence ID" value="NZ_CP042467.1"/>
</dbReference>
<gene>
    <name evidence="1" type="ORF">FRD01_19985</name>
</gene>
<dbReference type="KEGG" id="bbae:FRD01_19985"/>
<reference evidence="1 2" key="1">
    <citation type="submission" date="2019-08" db="EMBL/GenBank/DDBJ databases">
        <authorList>
            <person name="Liang Q."/>
        </authorList>
    </citation>
    <scope>NUCLEOTIDE SEQUENCE [LARGE SCALE GENOMIC DNA]</scope>
    <source>
        <strain evidence="1 2">V1718</strain>
    </source>
</reference>
<dbReference type="OrthoDB" id="5490625at2"/>
<organism evidence="1 2">
    <name type="scientific">Microvenator marinus</name>
    <dbReference type="NCBI Taxonomy" id="2600177"/>
    <lineage>
        <taxon>Bacteria</taxon>
        <taxon>Deltaproteobacteria</taxon>
        <taxon>Bradymonadales</taxon>
        <taxon>Microvenatoraceae</taxon>
        <taxon>Microvenator</taxon>
    </lineage>
</organism>
<dbReference type="Proteomes" id="UP000321595">
    <property type="component" value="Chromosome"/>
</dbReference>
<evidence type="ECO:0000313" key="2">
    <source>
        <dbReference type="Proteomes" id="UP000321595"/>
    </source>
</evidence>
<sequence length="200" mass="23055">MTKKVLVTWVAVGNDPYEFDKQSQRYREVNGAKLVGPTLSLLEGEYSHLRTQIHDVVLLYRDIHSSEREKHAVRDLRAELKKRDIKVHPKAWGGVDPTDHKAIFEFLRKAIPEIRNDFPEAELVVHVSPGTPAMHTVWVLMAETGFIDPPFQIVQSKRESERRGLEALCHEVRGDANRVRIGHPNHTALFVYTKRPAIRW</sequence>
<evidence type="ECO:0000313" key="1">
    <source>
        <dbReference type="EMBL" id="QED29473.1"/>
    </source>
</evidence>